<keyword evidence="8" id="KW-1185">Reference proteome</keyword>
<dbReference type="GO" id="GO:0051252">
    <property type="term" value="P:regulation of RNA metabolic process"/>
    <property type="evidence" value="ECO:0007669"/>
    <property type="project" value="UniProtKB-ARBA"/>
</dbReference>
<dbReference type="GO" id="GO:0010468">
    <property type="term" value="P:regulation of gene expression"/>
    <property type="evidence" value="ECO:0007669"/>
    <property type="project" value="UniProtKB-ARBA"/>
</dbReference>
<evidence type="ECO:0000256" key="5">
    <source>
        <dbReference type="SAM" id="MobiDB-lite"/>
    </source>
</evidence>
<evidence type="ECO:0000313" key="7">
    <source>
        <dbReference type="EMBL" id="QDZ18309.1"/>
    </source>
</evidence>
<evidence type="ECO:0000256" key="3">
    <source>
        <dbReference type="ARBA" id="ARBA00022833"/>
    </source>
</evidence>
<dbReference type="SUPFAM" id="SSF90229">
    <property type="entry name" value="CCCH zinc finger"/>
    <property type="match status" value="1"/>
</dbReference>
<evidence type="ECO:0000256" key="4">
    <source>
        <dbReference type="PROSITE-ProRule" id="PRU00723"/>
    </source>
</evidence>
<dbReference type="Proteomes" id="UP000316726">
    <property type="component" value="Chromosome 1"/>
</dbReference>
<feature type="region of interest" description="Disordered" evidence="5">
    <location>
        <begin position="226"/>
        <end position="270"/>
    </location>
</feature>
<dbReference type="Gene3D" id="4.10.1000.10">
    <property type="entry name" value="Zinc finger, CCCH-type"/>
    <property type="match status" value="1"/>
</dbReference>
<dbReference type="InterPro" id="IPR000571">
    <property type="entry name" value="Znf_CCCH"/>
</dbReference>
<protein>
    <recommendedName>
        <fullName evidence="6">C3H1-type domain-containing protein</fullName>
    </recommendedName>
</protein>
<dbReference type="InterPro" id="IPR036855">
    <property type="entry name" value="Znf_CCCH_sf"/>
</dbReference>
<dbReference type="EMBL" id="CP031034">
    <property type="protein sequence ID" value="QDZ18309.1"/>
    <property type="molecule type" value="Genomic_DNA"/>
</dbReference>
<sequence length="300" mass="32323">MEEGSEANGQSHYSDAAQGKSVKKGGVAKQKPGGPAQDDTIVQYLYKTKMCYHWQSGYCLMGSNCNFAHGRHELRIPRSFAITSENGQDVPVPENAFNNRDLGKPVPEYQPQAPSGPEAYNRALKGFKDGSNNGEYGYRGAAGKKSTAGVGGLLQVQVEGNFADMSVHEESEKANKEPQQAVETKAYFQVEGNPNKPFGGDFNGAALGGARGIAKPLRVKITKSSPNNMEEQTEKVQTPKWAGWLLDTPTPHAENSPRATGSNGARPHKVSENQCPMCGHVEAETKDAEVQCELLTAPQS</sequence>
<dbReference type="PROSITE" id="PS50103">
    <property type="entry name" value="ZF_C3H1"/>
    <property type="match status" value="1"/>
</dbReference>
<proteinExistence type="predicted"/>
<accession>A0A5B8MCY7</accession>
<feature type="region of interest" description="Disordered" evidence="5">
    <location>
        <begin position="1"/>
        <end position="38"/>
    </location>
</feature>
<dbReference type="AlphaFoldDB" id="A0A5B8MCY7"/>
<feature type="domain" description="C3H1-type" evidence="6">
    <location>
        <begin position="45"/>
        <end position="72"/>
    </location>
</feature>
<organism evidence="7 8">
    <name type="scientific">Chloropicon primus</name>
    <dbReference type="NCBI Taxonomy" id="1764295"/>
    <lineage>
        <taxon>Eukaryota</taxon>
        <taxon>Viridiplantae</taxon>
        <taxon>Chlorophyta</taxon>
        <taxon>Chloropicophyceae</taxon>
        <taxon>Chloropicales</taxon>
        <taxon>Chloropicaceae</taxon>
        <taxon>Chloropicon</taxon>
    </lineage>
</organism>
<dbReference type="FunFam" id="4.10.1000.10:FF:000003">
    <property type="entry name" value="Zinc finger CCCH domain-containing protein"/>
    <property type="match status" value="1"/>
</dbReference>
<feature type="region of interest" description="Disordered" evidence="5">
    <location>
        <begin position="85"/>
        <end position="115"/>
    </location>
</feature>
<evidence type="ECO:0000313" key="8">
    <source>
        <dbReference type="Proteomes" id="UP000316726"/>
    </source>
</evidence>
<keyword evidence="3 4" id="KW-0862">Zinc</keyword>
<evidence type="ECO:0000256" key="2">
    <source>
        <dbReference type="ARBA" id="ARBA00022771"/>
    </source>
</evidence>
<dbReference type="OrthoDB" id="446617at2759"/>
<keyword evidence="2 4" id="KW-0863">Zinc-finger</keyword>
<dbReference type="SMART" id="SM00356">
    <property type="entry name" value="ZnF_C3H1"/>
    <property type="match status" value="1"/>
</dbReference>
<evidence type="ECO:0000259" key="6">
    <source>
        <dbReference type="PROSITE" id="PS50103"/>
    </source>
</evidence>
<gene>
    <name evidence="7" type="ORF">A3770_01p08270</name>
</gene>
<evidence type="ECO:0000256" key="1">
    <source>
        <dbReference type="ARBA" id="ARBA00022723"/>
    </source>
</evidence>
<reference evidence="7 8" key="1">
    <citation type="submission" date="2018-07" db="EMBL/GenBank/DDBJ databases">
        <title>The complete nuclear genome of the prasinophyte Chloropicon primus (CCMP1205).</title>
        <authorList>
            <person name="Pombert J.-F."/>
            <person name="Otis C."/>
            <person name="Turmel M."/>
            <person name="Lemieux C."/>
        </authorList>
    </citation>
    <scope>NUCLEOTIDE SEQUENCE [LARGE SCALE GENOMIC DNA]</scope>
    <source>
        <strain evidence="7 8">CCMP1205</strain>
    </source>
</reference>
<keyword evidence="1 4" id="KW-0479">Metal-binding</keyword>
<feature type="zinc finger region" description="C3H1-type" evidence="4">
    <location>
        <begin position="45"/>
        <end position="72"/>
    </location>
</feature>
<dbReference type="GO" id="GO:0008270">
    <property type="term" value="F:zinc ion binding"/>
    <property type="evidence" value="ECO:0007669"/>
    <property type="project" value="UniProtKB-KW"/>
</dbReference>
<name>A0A5B8MCY7_9CHLO</name>